<dbReference type="PROSITE" id="PS51762">
    <property type="entry name" value="GH16_2"/>
    <property type="match status" value="1"/>
</dbReference>
<organism evidence="4 5">
    <name type="scientific">Hydrocarboniphaga daqingensis</name>
    <dbReference type="NCBI Taxonomy" id="490188"/>
    <lineage>
        <taxon>Bacteria</taxon>
        <taxon>Pseudomonadati</taxon>
        <taxon>Pseudomonadota</taxon>
        <taxon>Gammaproteobacteria</taxon>
        <taxon>Nevskiales</taxon>
        <taxon>Nevskiaceae</taxon>
        <taxon>Hydrocarboniphaga</taxon>
    </lineage>
</organism>
<feature type="chain" id="PRO_5013064799" evidence="2">
    <location>
        <begin position="23"/>
        <end position="269"/>
    </location>
</feature>
<evidence type="ECO:0000313" key="5">
    <source>
        <dbReference type="Proteomes" id="UP000199758"/>
    </source>
</evidence>
<dbReference type="PANTHER" id="PTHR10963">
    <property type="entry name" value="GLYCOSYL HYDROLASE-RELATED"/>
    <property type="match status" value="1"/>
</dbReference>
<dbReference type="SUPFAM" id="SSF49899">
    <property type="entry name" value="Concanavalin A-like lectins/glucanases"/>
    <property type="match status" value="1"/>
</dbReference>
<accession>A0A1M5SBL0</accession>
<keyword evidence="2" id="KW-0732">Signal</keyword>
<dbReference type="PANTHER" id="PTHR10963:SF55">
    <property type="entry name" value="GLYCOSIDE HYDROLASE FAMILY 16 PROTEIN"/>
    <property type="match status" value="1"/>
</dbReference>
<sequence>MIWLRSLALPLSAALSALLPGAAGITVPVARPTGSVAIPASWTFRSEYSDEFNVFDDTKWHRFNPHWEGRIPGVFAEDQVSVAGGQLNLGVANCEDCGDATYKTGTVVSRMRLRYGYLEISARMAAAAVSSAFWLYAEDDDQWTEIDVFENGGVRPFVDAVNTNAHVFKLPLVPKLDLSHQMLVAPPSDMSKTFHRYGLLWNHDHIEWFIDGRSVRRLSNRYWHQSLNIVFDIEIMKDWMGIPADGELPATFHVDYLRVWSPPESTANQ</sequence>
<dbReference type="AlphaFoldDB" id="A0A1M5SBL0"/>
<proteinExistence type="inferred from homology"/>
<dbReference type="InterPro" id="IPR000757">
    <property type="entry name" value="Beta-glucanase-like"/>
</dbReference>
<evidence type="ECO:0000313" key="4">
    <source>
        <dbReference type="EMBL" id="SHH35668.1"/>
    </source>
</evidence>
<dbReference type="OrthoDB" id="9809583at2"/>
<evidence type="ECO:0000256" key="2">
    <source>
        <dbReference type="SAM" id="SignalP"/>
    </source>
</evidence>
<reference evidence="4 5" key="1">
    <citation type="submission" date="2016-11" db="EMBL/GenBank/DDBJ databases">
        <authorList>
            <person name="Jaros S."/>
            <person name="Januszkiewicz K."/>
            <person name="Wedrychowicz H."/>
        </authorList>
    </citation>
    <scope>NUCLEOTIDE SEQUENCE [LARGE SCALE GENOMIC DNA]</scope>
    <source>
        <strain evidence="4 5">CGMCC 1.7049</strain>
    </source>
</reference>
<evidence type="ECO:0000259" key="3">
    <source>
        <dbReference type="PROSITE" id="PS51762"/>
    </source>
</evidence>
<keyword evidence="5" id="KW-1185">Reference proteome</keyword>
<dbReference type="Pfam" id="PF00722">
    <property type="entry name" value="Glyco_hydro_16"/>
    <property type="match status" value="1"/>
</dbReference>
<name>A0A1M5SBL0_9GAMM</name>
<dbReference type="InterPro" id="IPR050546">
    <property type="entry name" value="Glycosyl_Hydrlase_16"/>
</dbReference>
<dbReference type="InterPro" id="IPR013320">
    <property type="entry name" value="ConA-like_dom_sf"/>
</dbReference>
<comment type="similarity">
    <text evidence="1">Belongs to the glycosyl hydrolase 16 family.</text>
</comment>
<dbReference type="EMBL" id="FQWZ01000011">
    <property type="protein sequence ID" value="SHH35668.1"/>
    <property type="molecule type" value="Genomic_DNA"/>
</dbReference>
<dbReference type="GO" id="GO:0004553">
    <property type="term" value="F:hydrolase activity, hydrolyzing O-glycosyl compounds"/>
    <property type="evidence" value="ECO:0007669"/>
    <property type="project" value="InterPro"/>
</dbReference>
<feature type="signal peptide" evidence="2">
    <location>
        <begin position="1"/>
        <end position="22"/>
    </location>
</feature>
<dbReference type="Proteomes" id="UP000199758">
    <property type="component" value="Unassembled WGS sequence"/>
</dbReference>
<protein>
    <submittedName>
        <fullName evidence="4">Beta-glucanase, GH16 family</fullName>
    </submittedName>
</protein>
<dbReference type="GO" id="GO:0005975">
    <property type="term" value="P:carbohydrate metabolic process"/>
    <property type="evidence" value="ECO:0007669"/>
    <property type="project" value="InterPro"/>
</dbReference>
<evidence type="ECO:0000256" key="1">
    <source>
        <dbReference type="ARBA" id="ARBA00006865"/>
    </source>
</evidence>
<gene>
    <name evidence="4" type="ORF">SAMN04488068_0043</name>
</gene>
<feature type="domain" description="GH16" evidence="3">
    <location>
        <begin position="20"/>
        <end position="265"/>
    </location>
</feature>
<dbReference type="STRING" id="490188.SAMN04488068_0043"/>
<dbReference type="Gene3D" id="2.60.120.200">
    <property type="match status" value="1"/>
</dbReference>